<dbReference type="EMBL" id="JN315737">
    <property type="protein sequence ID" value="AEX09215.1"/>
    <property type="molecule type" value="mRNA"/>
</dbReference>
<evidence type="ECO:0000313" key="1">
    <source>
        <dbReference type="EMBL" id="AEX09215.1"/>
    </source>
</evidence>
<feature type="non-terminal residue" evidence="1">
    <location>
        <position position="1"/>
    </location>
</feature>
<sequence>EAKQRIPDDFAGQAQLYQACMDYHVSKECGIEVVVPPKPQRLLNNAWI</sequence>
<name>H2CYQ7_PANCV</name>
<dbReference type="AlphaFoldDB" id="H2CYQ7"/>
<accession>H2CYQ7</accession>
<organism evidence="1">
    <name type="scientific">Pandinus cavimanus</name>
    <name type="common">Tanzanian red clawed scorpion</name>
    <dbReference type="NCBI Taxonomy" id="217261"/>
    <lineage>
        <taxon>Eukaryota</taxon>
        <taxon>Metazoa</taxon>
        <taxon>Ecdysozoa</taxon>
        <taxon>Arthropoda</taxon>
        <taxon>Chelicerata</taxon>
        <taxon>Arachnida</taxon>
        <taxon>Scorpiones</taxon>
        <taxon>Iurida</taxon>
        <taxon>Scorpionoidea</taxon>
        <taxon>Scorpionidae</taxon>
        <taxon>Pandininae</taxon>
        <taxon>Pandinus</taxon>
    </lineage>
</organism>
<reference evidence="1" key="1">
    <citation type="journal article" date="2012" name="Proteomics">
        <title>Molecular diversity of the telson and venom components from Pandinus cavimanus (Scorpionidae Latreille 1802): transcriptome, venomics and function.</title>
        <authorList>
            <person name="Diego-Garcia E."/>
            <person name="Peigneur S."/>
            <person name="Clynen E."/>
            <person name="Marien T."/>
            <person name="Czech L."/>
            <person name="Schoofs L."/>
            <person name="Tytgat J."/>
        </authorList>
    </citation>
    <scope>NUCLEOTIDE SEQUENCE</scope>
</reference>
<protein>
    <submittedName>
        <fullName evidence="1">Secreted protein putative</fullName>
    </submittedName>
</protein>
<proteinExistence type="evidence at transcript level"/>